<gene>
    <name evidence="1" type="ordered locus">PUV_11600</name>
</gene>
<keyword evidence="2" id="KW-1185">Reference proteome</keyword>
<reference key="1">
    <citation type="journal article" date="2011" name="Mol. Biol. Evol.">
        <title>Unity in variety -- the pan-genome of the Chlamydiae.</title>
        <authorList>
            <person name="Collingro A."/>
            <person name="Tischler P."/>
            <person name="Weinmaier T."/>
            <person name="Penz T."/>
            <person name="Heinz E."/>
            <person name="Brunham R.C."/>
            <person name="Read T.D."/>
            <person name="Bavoil P.M."/>
            <person name="Sachse K."/>
            <person name="Kahane S."/>
            <person name="Friedman M.G."/>
            <person name="Rattei T."/>
            <person name="Myers G.S.A."/>
            <person name="Horn M."/>
        </authorList>
    </citation>
    <scope>NUCLEOTIDE SEQUENCE</scope>
    <source>
        <strain>UV7</strain>
    </source>
</reference>
<name>F8KYY7_PARAV</name>
<evidence type="ECO:0000313" key="2">
    <source>
        <dbReference type="Proteomes" id="UP000000495"/>
    </source>
</evidence>
<dbReference type="AlphaFoldDB" id="F8KYY7"/>
<dbReference type="STRING" id="765952.PUV_11600"/>
<organism evidence="1 2">
    <name type="scientific">Parachlamydia acanthamoebae (strain UV7)</name>
    <dbReference type="NCBI Taxonomy" id="765952"/>
    <lineage>
        <taxon>Bacteria</taxon>
        <taxon>Pseudomonadati</taxon>
        <taxon>Chlamydiota</taxon>
        <taxon>Chlamydiia</taxon>
        <taxon>Parachlamydiales</taxon>
        <taxon>Parachlamydiaceae</taxon>
        <taxon>Parachlamydia</taxon>
    </lineage>
</organism>
<reference evidence="1 2" key="2">
    <citation type="journal article" date="2011" name="Mol. Biol. Evol.">
        <title>Unity in variety--the pan-genome of the Chlamydiae.</title>
        <authorList>
            <person name="Collingro A."/>
            <person name="Tischler P."/>
            <person name="Weinmaier T."/>
            <person name="Penz T."/>
            <person name="Heinz E."/>
            <person name="Brunham R.C."/>
            <person name="Read T.D."/>
            <person name="Bavoil P.M."/>
            <person name="Sachse K."/>
            <person name="Kahane S."/>
            <person name="Friedman M.G."/>
            <person name="Rattei T."/>
            <person name="Myers G.S."/>
            <person name="Horn M."/>
        </authorList>
    </citation>
    <scope>NUCLEOTIDE SEQUENCE [LARGE SCALE GENOMIC DNA]</scope>
    <source>
        <strain evidence="2">UV7</strain>
    </source>
</reference>
<accession>F8KYY7</accession>
<sequence>MRLGLKKKVFQYLGLLQMGDTTQGIKKIILT</sequence>
<dbReference type="KEGG" id="puv:PUV_11600"/>
<proteinExistence type="predicted"/>
<dbReference type="EMBL" id="FR872580">
    <property type="protein sequence ID" value="CCB86110.1"/>
    <property type="molecule type" value="Genomic_DNA"/>
</dbReference>
<protein>
    <submittedName>
        <fullName evidence="1">Uncharacterized protein</fullName>
    </submittedName>
</protein>
<dbReference type="Proteomes" id="UP000000495">
    <property type="component" value="Chromosome"/>
</dbReference>
<evidence type="ECO:0000313" key="1">
    <source>
        <dbReference type="EMBL" id="CCB86110.1"/>
    </source>
</evidence>
<dbReference type="HOGENOM" id="CLU_3397789_0_0_0"/>